<evidence type="ECO:0000313" key="4">
    <source>
        <dbReference type="EMBL" id="RAR70238.1"/>
    </source>
</evidence>
<sequence length="213" mass="23118">MKDIVIYGCGGFGKEIACLINAINRNTPTWNILGFIDDGLEVGYKNRYGAVIGGVDFLNNYQNDLAVAIAIANPKIIDAIVKKINNKNISFPNIIAPNVNFFDEYSFEIGRGNIIFFGCRISCDVKLGDFNLFNGQVALGHDVILGNNNILGPSTRISGDVVVGDNNFFGVESVVLQGNKIGNNTRIGAGSIVCRNTKDNQLYHGNPAKIFKI</sequence>
<gene>
    <name evidence="4" type="ORF">CLV55_11163</name>
</gene>
<dbReference type="PANTHER" id="PTHR43300">
    <property type="entry name" value="ACETYLTRANSFERASE"/>
    <property type="match status" value="1"/>
</dbReference>
<evidence type="ECO:0000256" key="1">
    <source>
        <dbReference type="ARBA" id="ARBA00007274"/>
    </source>
</evidence>
<dbReference type="GO" id="GO:0016746">
    <property type="term" value="F:acyltransferase activity"/>
    <property type="evidence" value="ECO:0007669"/>
    <property type="project" value="UniProtKB-KW"/>
</dbReference>
<dbReference type="EMBL" id="QLSZ01000011">
    <property type="protein sequence ID" value="RAR70238.1"/>
    <property type="molecule type" value="Genomic_DNA"/>
</dbReference>
<feature type="site" description="Increases basicity of active site His" evidence="2">
    <location>
        <position position="142"/>
    </location>
</feature>
<feature type="active site" description="Proton acceptor" evidence="2">
    <location>
        <position position="141"/>
    </location>
</feature>
<protein>
    <submittedName>
        <fullName evidence="4">Sugar O-acyltransferase (Sialic acid O-acetyltransferase NeuD family)</fullName>
    </submittedName>
</protein>
<dbReference type="InterPro" id="IPR041561">
    <property type="entry name" value="PglD_N"/>
</dbReference>
<evidence type="ECO:0000259" key="3">
    <source>
        <dbReference type="Pfam" id="PF17836"/>
    </source>
</evidence>
<dbReference type="Pfam" id="PF17836">
    <property type="entry name" value="PglD_N"/>
    <property type="match status" value="1"/>
</dbReference>
<dbReference type="PANTHER" id="PTHR43300:SF7">
    <property type="entry name" value="UDP-N-ACETYLBACILLOSAMINE N-ACETYLTRANSFERASE"/>
    <property type="match status" value="1"/>
</dbReference>
<dbReference type="Gene3D" id="3.40.50.20">
    <property type="match status" value="1"/>
</dbReference>
<keyword evidence="4" id="KW-0808">Transferase</keyword>
<accession>A0A328Y878</accession>
<evidence type="ECO:0000313" key="5">
    <source>
        <dbReference type="Proteomes" id="UP000248840"/>
    </source>
</evidence>
<keyword evidence="4" id="KW-0012">Acyltransferase</keyword>
<proteinExistence type="inferred from homology"/>
<keyword evidence="5" id="KW-1185">Reference proteome</keyword>
<feature type="domain" description="PglD N-terminal" evidence="3">
    <location>
        <begin position="3"/>
        <end position="83"/>
    </location>
</feature>
<reference evidence="4 5" key="1">
    <citation type="submission" date="2018-06" db="EMBL/GenBank/DDBJ databases">
        <title>Genomic Encyclopedia of Archaeal and Bacterial Type Strains, Phase II (KMG-II): from individual species to whole genera.</title>
        <authorList>
            <person name="Goeker M."/>
        </authorList>
    </citation>
    <scope>NUCLEOTIDE SEQUENCE [LARGE SCALE GENOMIC DNA]</scope>
    <source>
        <strain evidence="4 5">DSM 25663</strain>
    </source>
</reference>
<dbReference type="SUPFAM" id="SSF51161">
    <property type="entry name" value="Trimeric LpxA-like enzymes"/>
    <property type="match status" value="1"/>
</dbReference>
<organism evidence="4 5">
    <name type="scientific">Flavobacterium aciduliphilum</name>
    <dbReference type="NCBI Taxonomy" id="1101402"/>
    <lineage>
        <taxon>Bacteria</taxon>
        <taxon>Pseudomonadati</taxon>
        <taxon>Bacteroidota</taxon>
        <taxon>Flavobacteriia</taxon>
        <taxon>Flavobacteriales</taxon>
        <taxon>Flavobacteriaceae</taxon>
        <taxon>Flavobacterium</taxon>
    </lineage>
</organism>
<dbReference type="OrthoDB" id="708224at2"/>
<dbReference type="Proteomes" id="UP000248840">
    <property type="component" value="Unassembled WGS sequence"/>
</dbReference>
<dbReference type="RefSeq" id="WP_112113895.1">
    <property type="nucleotide sequence ID" value="NZ_QLSZ01000011.1"/>
</dbReference>
<dbReference type="Gene3D" id="2.160.10.10">
    <property type="entry name" value="Hexapeptide repeat proteins"/>
    <property type="match status" value="1"/>
</dbReference>
<dbReference type="InterPro" id="IPR020019">
    <property type="entry name" value="AcTrfase_PglD-like"/>
</dbReference>
<comment type="caution">
    <text evidence="4">The sequence shown here is derived from an EMBL/GenBank/DDBJ whole genome shotgun (WGS) entry which is preliminary data.</text>
</comment>
<dbReference type="AlphaFoldDB" id="A0A328Y878"/>
<name>A0A328Y878_9FLAO</name>
<dbReference type="InterPro" id="IPR050179">
    <property type="entry name" value="Trans_hexapeptide_repeat"/>
</dbReference>
<comment type="similarity">
    <text evidence="1">Belongs to the transferase hexapeptide repeat family.</text>
</comment>
<evidence type="ECO:0000256" key="2">
    <source>
        <dbReference type="PIRSR" id="PIRSR620019-1"/>
    </source>
</evidence>
<dbReference type="InterPro" id="IPR011004">
    <property type="entry name" value="Trimer_LpxA-like_sf"/>
</dbReference>
<dbReference type="CDD" id="cd03360">
    <property type="entry name" value="LbH_AT_putative"/>
    <property type="match status" value="1"/>
</dbReference>